<sequence>MPALGRMHTATYKAQASGDRRDCNGIHDDDEERNLCARRRRWGSSSTCRWLPVLVVSMKDPILCNQLFGDAITTQYVPNHLMWDAIEGSVDSVRRKAPLLNGEVNCVANAAVDNSLEELHGMGKQTNQAIAPTVSSSTRTSPGQNQNGAVLEIPAIYEATFENAS</sequence>
<gene>
    <name evidence="1" type="primary">Acey_s0102.g3440</name>
    <name evidence="1" type="ORF">Y032_0102g3440</name>
</gene>
<proteinExistence type="predicted"/>
<dbReference type="Proteomes" id="UP000024635">
    <property type="component" value="Unassembled WGS sequence"/>
</dbReference>
<dbReference type="EMBL" id="JARK01001438">
    <property type="protein sequence ID" value="EYC02029.1"/>
    <property type="molecule type" value="Genomic_DNA"/>
</dbReference>
<dbReference type="AlphaFoldDB" id="A0A016TGH4"/>
<evidence type="ECO:0000313" key="1">
    <source>
        <dbReference type="EMBL" id="EYC02029.1"/>
    </source>
</evidence>
<protein>
    <submittedName>
        <fullName evidence="1">Uncharacterized protein</fullName>
    </submittedName>
</protein>
<reference evidence="2" key="1">
    <citation type="journal article" date="2015" name="Nat. Genet.">
        <title>The genome and transcriptome of the zoonotic hookworm Ancylostoma ceylanicum identify infection-specific gene families.</title>
        <authorList>
            <person name="Schwarz E.M."/>
            <person name="Hu Y."/>
            <person name="Antoshechkin I."/>
            <person name="Miller M.M."/>
            <person name="Sternberg P.W."/>
            <person name="Aroian R.V."/>
        </authorList>
    </citation>
    <scope>NUCLEOTIDE SEQUENCE</scope>
    <source>
        <strain evidence="2">HY135</strain>
    </source>
</reference>
<keyword evidence="2" id="KW-1185">Reference proteome</keyword>
<comment type="caution">
    <text evidence="1">The sequence shown here is derived from an EMBL/GenBank/DDBJ whole genome shotgun (WGS) entry which is preliminary data.</text>
</comment>
<name>A0A016TGH4_9BILA</name>
<organism evidence="1 2">
    <name type="scientific">Ancylostoma ceylanicum</name>
    <dbReference type="NCBI Taxonomy" id="53326"/>
    <lineage>
        <taxon>Eukaryota</taxon>
        <taxon>Metazoa</taxon>
        <taxon>Ecdysozoa</taxon>
        <taxon>Nematoda</taxon>
        <taxon>Chromadorea</taxon>
        <taxon>Rhabditida</taxon>
        <taxon>Rhabditina</taxon>
        <taxon>Rhabditomorpha</taxon>
        <taxon>Strongyloidea</taxon>
        <taxon>Ancylostomatidae</taxon>
        <taxon>Ancylostomatinae</taxon>
        <taxon>Ancylostoma</taxon>
    </lineage>
</organism>
<evidence type="ECO:0000313" key="2">
    <source>
        <dbReference type="Proteomes" id="UP000024635"/>
    </source>
</evidence>
<accession>A0A016TGH4</accession>